<dbReference type="AlphaFoldDB" id="A0A8H4EI95"/>
<keyword evidence="2" id="KW-1185">Reference proteome</keyword>
<dbReference type="SUPFAM" id="SSF50494">
    <property type="entry name" value="Trypsin-like serine proteases"/>
    <property type="match status" value="1"/>
</dbReference>
<proteinExistence type="predicted"/>
<evidence type="ECO:0000313" key="2">
    <source>
        <dbReference type="Proteomes" id="UP000439903"/>
    </source>
</evidence>
<dbReference type="Proteomes" id="UP000439903">
    <property type="component" value="Unassembled WGS sequence"/>
</dbReference>
<evidence type="ECO:0008006" key="3">
    <source>
        <dbReference type="Google" id="ProtNLM"/>
    </source>
</evidence>
<dbReference type="InterPro" id="IPR009003">
    <property type="entry name" value="Peptidase_S1_PA"/>
</dbReference>
<gene>
    <name evidence="1" type="ORF">F8M41_022160</name>
</gene>
<sequence>MFVLADNHEAHAICVYIDVILNNVVIASFFNEAKQNTPFFDSVKNIYNPIFKFYDSNEEIFSNTSSLNNKKIRKRNIADVILAGDGLDYEDNEIGEGGTCSCGFWARNSSNPNINYIGTAGHCFTNQECFHLPWDSPTTENLTPIGQTAFHDTIQISNKDVQPRAAIRNTNPLFQELLIKDGNAVSSHGAHLCLSGHSTHVTCGYIKALDGFYFEEDRFSDSVTIMSAKSAIGDSGGPIFHSQLDLKHVSLNGITLGGFGDELTIVTKLDLILDLDGVDIELVTV</sequence>
<evidence type="ECO:0000313" key="1">
    <source>
        <dbReference type="EMBL" id="KAF0488836.1"/>
    </source>
</evidence>
<dbReference type="Gene3D" id="2.40.10.10">
    <property type="entry name" value="Trypsin-like serine proteases"/>
    <property type="match status" value="2"/>
</dbReference>
<protein>
    <recommendedName>
        <fullName evidence="3">Serine protease</fullName>
    </recommendedName>
</protein>
<name>A0A8H4EI95_GIGMA</name>
<dbReference type="InterPro" id="IPR043504">
    <property type="entry name" value="Peptidase_S1_PA_chymotrypsin"/>
</dbReference>
<comment type="caution">
    <text evidence="1">The sequence shown here is derived from an EMBL/GenBank/DDBJ whole genome shotgun (WGS) entry which is preliminary data.</text>
</comment>
<organism evidence="1 2">
    <name type="scientific">Gigaspora margarita</name>
    <dbReference type="NCBI Taxonomy" id="4874"/>
    <lineage>
        <taxon>Eukaryota</taxon>
        <taxon>Fungi</taxon>
        <taxon>Fungi incertae sedis</taxon>
        <taxon>Mucoromycota</taxon>
        <taxon>Glomeromycotina</taxon>
        <taxon>Glomeromycetes</taxon>
        <taxon>Diversisporales</taxon>
        <taxon>Gigasporaceae</taxon>
        <taxon>Gigaspora</taxon>
    </lineage>
</organism>
<reference evidence="1 2" key="1">
    <citation type="journal article" date="2019" name="Environ. Microbiol.">
        <title>At the nexus of three kingdoms: the genome of the mycorrhizal fungus Gigaspora margarita provides insights into plant, endobacterial and fungal interactions.</title>
        <authorList>
            <person name="Venice F."/>
            <person name="Ghignone S."/>
            <person name="Salvioli di Fossalunga A."/>
            <person name="Amselem J."/>
            <person name="Novero M."/>
            <person name="Xianan X."/>
            <person name="Sedzielewska Toro K."/>
            <person name="Morin E."/>
            <person name="Lipzen A."/>
            <person name="Grigoriev I.V."/>
            <person name="Henrissat B."/>
            <person name="Martin F.M."/>
            <person name="Bonfante P."/>
        </authorList>
    </citation>
    <scope>NUCLEOTIDE SEQUENCE [LARGE SCALE GENOMIC DNA]</scope>
    <source>
        <strain evidence="1 2">BEG34</strain>
    </source>
</reference>
<dbReference type="OrthoDB" id="2345133at2759"/>
<dbReference type="EMBL" id="WTPW01000677">
    <property type="protein sequence ID" value="KAF0488836.1"/>
    <property type="molecule type" value="Genomic_DNA"/>
</dbReference>
<accession>A0A8H4EI95</accession>